<evidence type="ECO:0000256" key="2">
    <source>
        <dbReference type="ARBA" id="ARBA00005189"/>
    </source>
</evidence>
<dbReference type="GO" id="GO:0004144">
    <property type="term" value="F:diacylglycerol O-acyltransferase activity"/>
    <property type="evidence" value="ECO:0007669"/>
    <property type="project" value="UniProtKB-EC"/>
</dbReference>
<feature type="domain" description="O-acyltransferase WSD1-like N-terminal" evidence="12">
    <location>
        <begin position="4"/>
        <end position="284"/>
    </location>
</feature>
<dbReference type="Pfam" id="PF03007">
    <property type="entry name" value="WS_DGAT_cat"/>
    <property type="match status" value="1"/>
</dbReference>
<name>A0A917VKT0_9ACTN</name>
<keyword evidence="9 11" id="KW-0012">Acyltransferase</keyword>
<evidence type="ECO:0000256" key="1">
    <source>
        <dbReference type="ARBA" id="ARBA00004771"/>
    </source>
</evidence>
<evidence type="ECO:0000259" key="13">
    <source>
        <dbReference type="Pfam" id="PF06974"/>
    </source>
</evidence>
<comment type="caution">
    <text evidence="14">The sequence shown here is derived from an EMBL/GenBank/DDBJ whole genome shotgun (WGS) entry which is preliminary data.</text>
</comment>
<keyword evidence="6 11" id="KW-0808">Transferase</keyword>
<dbReference type="GO" id="GO:0001666">
    <property type="term" value="P:response to hypoxia"/>
    <property type="evidence" value="ECO:0007669"/>
    <property type="project" value="TreeGrafter"/>
</dbReference>
<dbReference type="InterPro" id="IPR014292">
    <property type="entry name" value="Acyl_transf_WS/DGAT"/>
</dbReference>
<comment type="pathway">
    <text evidence="2">Lipid metabolism.</text>
</comment>
<dbReference type="PANTHER" id="PTHR31650:SF1">
    <property type="entry name" value="WAX ESTER SYNTHASE_DIACYLGLYCEROL ACYLTRANSFERASE 4-RELATED"/>
    <property type="match status" value="1"/>
</dbReference>
<evidence type="ECO:0000256" key="11">
    <source>
        <dbReference type="RuleBase" id="RU361241"/>
    </source>
</evidence>
<feature type="domain" description="O-acyltransferase WSD1 C-terminal" evidence="13">
    <location>
        <begin position="325"/>
        <end position="474"/>
    </location>
</feature>
<evidence type="ECO:0000256" key="4">
    <source>
        <dbReference type="ARBA" id="ARBA00013244"/>
    </source>
</evidence>
<evidence type="ECO:0000256" key="3">
    <source>
        <dbReference type="ARBA" id="ARBA00009587"/>
    </source>
</evidence>
<proteinExistence type="inferred from homology"/>
<accession>A0A917VKT0</accession>
<dbReference type="GO" id="GO:0019432">
    <property type="term" value="P:triglyceride biosynthetic process"/>
    <property type="evidence" value="ECO:0007669"/>
    <property type="project" value="TreeGrafter"/>
</dbReference>
<evidence type="ECO:0000259" key="12">
    <source>
        <dbReference type="Pfam" id="PF03007"/>
    </source>
</evidence>
<dbReference type="EC" id="2.3.1.20" evidence="4 11"/>
<dbReference type="NCBIfam" id="TIGR02946">
    <property type="entry name" value="acyl_WS_DGAT"/>
    <property type="match status" value="1"/>
</dbReference>
<reference evidence="14" key="1">
    <citation type="journal article" date="2014" name="Int. J. Syst. Evol. Microbiol.">
        <title>Complete genome sequence of Corynebacterium casei LMG S-19264T (=DSM 44701T), isolated from a smear-ripened cheese.</title>
        <authorList>
            <consortium name="US DOE Joint Genome Institute (JGI-PGF)"/>
            <person name="Walter F."/>
            <person name="Albersmeier A."/>
            <person name="Kalinowski J."/>
            <person name="Ruckert C."/>
        </authorList>
    </citation>
    <scope>NUCLEOTIDE SEQUENCE</scope>
    <source>
        <strain evidence="14">JCM 13064</strain>
    </source>
</reference>
<organism evidence="14 15">
    <name type="scientific">Sphaerisporangium melleum</name>
    <dbReference type="NCBI Taxonomy" id="321316"/>
    <lineage>
        <taxon>Bacteria</taxon>
        <taxon>Bacillati</taxon>
        <taxon>Actinomycetota</taxon>
        <taxon>Actinomycetes</taxon>
        <taxon>Streptosporangiales</taxon>
        <taxon>Streptosporangiaceae</taxon>
        <taxon>Sphaerisporangium</taxon>
    </lineage>
</organism>
<dbReference type="PANTHER" id="PTHR31650">
    <property type="entry name" value="O-ACYLTRANSFERASE (WSD1-LIKE) FAMILY PROTEIN"/>
    <property type="match status" value="1"/>
</dbReference>
<evidence type="ECO:0000256" key="10">
    <source>
        <dbReference type="ARBA" id="ARBA00048109"/>
    </source>
</evidence>
<evidence type="ECO:0000256" key="5">
    <source>
        <dbReference type="ARBA" id="ARBA00022516"/>
    </source>
</evidence>
<dbReference type="GO" id="GO:0071731">
    <property type="term" value="P:response to nitric oxide"/>
    <property type="evidence" value="ECO:0007669"/>
    <property type="project" value="TreeGrafter"/>
</dbReference>
<evidence type="ECO:0000313" key="15">
    <source>
        <dbReference type="Proteomes" id="UP000645217"/>
    </source>
</evidence>
<dbReference type="SUPFAM" id="SSF52777">
    <property type="entry name" value="CoA-dependent acyltransferases"/>
    <property type="match status" value="2"/>
</dbReference>
<comment type="catalytic activity">
    <reaction evidence="10 11">
        <text>an acyl-CoA + a 1,2-diacyl-sn-glycerol = a triacyl-sn-glycerol + CoA</text>
        <dbReference type="Rhea" id="RHEA:10868"/>
        <dbReference type="ChEBI" id="CHEBI:17815"/>
        <dbReference type="ChEBI" id="CHEBI:57287"/>
        <dbReference type="ChEBI" id="CHEBI:58342"/>
        <dbReference type="ChEBI" id="CHEBI:64615"/>
        <dbReference type="EC" id="2.3.1.20"/>
    </reaction>
</comment>
<dbReference type="GO" id="GO:0006071">
    <property type="term" value="P:glycerol metabolic process"/>
    <property type="evidence" value="ECO:0007669"/>
    <property type="project" value="UniProtKB-KW"/>
</dbReference>
<dbReference type="EMBL" id="BMNT01000019">
    <property type="protein sequence ID" value="GGK90719.1"/>
    <property type="molecule type" value="Genomic_DNA"/>
</dbReference>
<dbReference type="GO" id="GO:0051701">
    <property type="term" value="P:biological process involved in interaction with host"/>
    <property type="evidence" value="ECO:0007669"/>
    <property type="project" value="TreeGrafter"/>
</dbReference>
<protein>
    <recommendedName>
        <fullName evidence="4 11">Diacylglycerol O-acyltransferase</fullName>
        <ecNumber evidence="4 11">2.3.1.20</ecNumber>
    </recommendedName>
</protein>
<dbReference type="InterPro" id="IPR045034">
    <property type="entry name" value="O-acyltransferase_WSD1-like"/>
</dbReference>
<gene>
    <name evidence="14" type="ORF">GCM10007964_36700</name>
</gene>
<dbReference type="AlphaFoldDB" id="A0A917VKT0"/>
<keyword evidence="7 11" id="KW-0319">Glycerol metabolism</keyword>
<evidence type="ECO:0000256" key="9">
    <source>
        <dbReference type="ARBA" id="ARBA00023315"/>
    </source>
</evidence>
<evidence type="ECO:0000256" key="7">
    <source>
        <dbReference type="ARBA" id="ARBA00022798"/>
    </source>
</evidence>
<evidence type="ECO:0000256" key="8">
    <source>
        <dbReference type="ARBA" id="ARBA00023098"/>
    </source>
</evidence>
<dbReference type="Pfam" id="PF06974">
    <property type="entry name" value="WS_DGAT_C"/>
    <property type="match status" value="1"/>
</dbReference>
<dbReference type="Proteomes" id="UP000645217">
    <property type="component" value="Unassembled WGS sequence"/>
</dbReference>
<reference evidence="14" key="2">
    <citation type="submission" date="2020-09" db="EMBL/GenBank/DDBJ databases">
        <authorList>
            <person name="Sun Q."/>
            <person name="Ohkuma M."/>
        </authorList>
    </citation>
    <scope>NUCLEOTIDE SEQUENCE</scope>
    <source>
        <strain evidence="14">JCM 13064</strain>
    </source>
</reference>
<comment type="pathway">
    <text evidence="1 11">Glycerolipid metabolism; triacylglycerol biosynthesis.</text>
</comment>
<evidence type="ECO:0000313" key="14">
    <source>
        <dbReference type="EMBL" id="GGK90719.1"/>
    </source>
</evidence>
<dbReference type="GO" id="GO:0005886">
    <property type="term" value="C:plasma membrane"/>
    <property type="evidence" value="ECO:0007669"/>
    <property type="project" value="TreeGrafter"/>
</dbReference>
<dbReference type="InterPro" id="IPR023213">
    <property type="entry name" value="CAT-like_dom_sf"/>
</dbReference>
<sequence>MRQLSALDAQFLNFETDTNVANVAGLSILEGPVDRDELLSLVEERAERVPPLRQRIMQVPFGLDHPYWVQDEELDLDYHVRELALPPPGTDRQLAAQVARLHARRLDRRHPLWEMYLIHGLQGGRTAIYTKLHHAAIDGLGGADVLAAFMDLEPNPRRGPGRPAAEPDLAPEMAQILVRTAARLAANPAHLLRFLAEAVPYLDEIPIVSRIPGAGALSRATRRLARELRITDGEEVPELPKLAVPRTPFNGPVSAHRRFAFVQVPLEEVKKVKNAFGVTVNDVVMTLAATAVRRWLDAHHALPDGPLVAGVPFSLRGVDGAAGPGNQVTLMITSLDTQVADPRERLFAVRDSMRRIKDRFNLSPARWLRHLSEGMPAALTGLADRAAFSLVAQTTPPINLLISNVPGPQIPLYVCGRRLLAQYPVSVISDASGGLNITAFSYDGQIGFGIVADRAMIPDVWTLAGHLPDALDELMALA</sequence>
<dbReference type="RefSeq" id="WP_189164244.1">
    <property type="nucleotide sequence ID" value="NZ_BOOT01000036.1"/>
</dbReference>
<keyword evidence="15" id="KW-1185">Reference proteome</keyword>
<keyword evidence="5 11" id="KW-0444">Lipid biosynthesis</keyword>
<keyword evidence="8 11" id="KW-0443">Lipid metabolism</keyword>
<comment type="similarity">
    <text evidence="3 11">Belongs to the long-chain O-acyltransferase family.</text>
</comment>
<dbReference type="Gene3D" id="3.30.559.30">
    <property type="entry name" value="Nonribosomal peptide synthetase, condensation domain"/>
    <property type="match status" value="1"/>
</dbReference>
<dbReference type="Gene3D" id="3.30.559.10">
    <property type="entry name" value="Chloramphenicol acetyltransferase-like domain"/>
    <property type="match status" value="1"/>
</dbReference>
<dbReference type="InterPro" id="IPR009721">
    <property type="entry name" value="O-acyltransferase_WSD1_C"/>
</dbReference>
<dbReference type="InterPro" id="IPR004255">
    <property type="entry name" value="O-acyltransferase_WSD1_N"/>
</dbReference>
<evidence type="ECO:0000256" key="6">
    <source>
        <dbReference type="ARBA" id="ARBA00022679"/>
    </source>
</evidence>